<proteinExistence type="predicted"/>
<gene>
    <name evidence="3" type="ORF">DAPPUDRAFT_321481</name>
</gene>
<keyword evidence="2" id="KW-0472">Membrane</keyword>
<keyword evidence="2" id="KW-1133">Transmembrane helix</keyword>
<feature type="compositionally biased region" description="Polar residues" evidence="1">
    <location>
        <begin position="1"/>
        <end position="23"/>
    </location>
</feature>
<dbReference type="Proteomes" id="UP000000305">
    <property type="component" value="Unassembled WGS sequence"/>
</dbReference>
<keyword evidence="4" id="KW-1185">Reference proteome</keyword>
<feature type="transmembrane region" description="Helical" evidence="2">
    <location>
        <begin position="117"/>
        <end position="135"/>
    </location>
</feature>
<dbReference type="HOGENOM" id="CLU_1637139_0_0_1"/>
<evidence type="ECO:0000313" key="4">
    <source>
        <dbReference type="Proteomes" id="UP000000305"/>
    </source>
</evidence>
<name>E9GTB5_DAPPU</name>
<evidence type="ECO:0000313" key="3">
    <source>
        <dbReference type="EMBL" id="EFX77251.1"/>
    </source>
</evidence>
<dbReference type="EMBL" id="GL732563">
    <property type="protein sequence ID" value="EFX77251.1"/>
    <property type="molecule type" value="Genomic_DNA"/>
</dbReference>
<feature type="region of interest" description="Disordered" evidence="1">
    <location>
        <begin position="1"/>
        <end position="38"/>
    </location>
</feature>
<reference evidence="3 4" key="1">
    <citation type="journal article" date="2011" name="Science">
        <title>The ecoresponsive genome of Daphnia pulex.</title>
        <authorList>
            <person name="Colbourne J.K."/>
            <person name="Pfrender M.E."/>
            <person name="Gilbert D."/>
            <person name="Thomas W.K."/>
            <person name="Tucker A."/>
            <person name="Oakley T.H."/>
            <person name="Tokishita S."/>
            <person name="Aerts A."/>
            <person name="Arnold G.J."/>
            <person name="Basu M.K."/>
            <person name="Bauer D.J."/>
            <person name="Caceres C.E."/>
            <person name="Carmel L."/>
            <person name="Casola C."/>
            <person name="Choi J.H."/>
            <person name="Detter J.C."/>
            <person name="Dong Q."/>
            <person name="Dusheyko S."/>
            <person name="Eads B.D."/>
            <person name="Frohlich T."/>
            <person name="Geiler-Samerotte K.A."/>
            <person name="Gerlach D."/>
            <person name="Hatcher P."/>
            <person name="Jogdeo S."/>
            <person name="Krijgsveld J."/>
            <person name="Kriventseva E.V."/>
            <person name="Kultz D."/>
            <person name="Laforsch C."/>
            <person name="Lindquist E."/>
            <person name="Lopez J."/>
            <person name="Manak J.R."/>
            <person name="Muller J."/>
            <person name="Pangilinan J."/>
            <person name="Patwardhan R.P."/>
            <person name="Pitluck S."/>
            <person name="Pritham E.J."/>
            <person name="Rechtsteiner A."/>
            <person name="Rho M."/>
            <person name="Rogozin I.B."/>
            <person name="Sakarya O."/>
            <person name="Salamov A."/>
            <person name="Schaack S."/>
            <person name="Shapiro H."/>
            <person name="Shiga Y."/>
            <person name="Skalitzky C."/>
            <person name="Smith Z."/>
            <person name="Souvorov A."/>
            <person name="Sung W."/>
            <person name="Tang Z."/>
            <person name="Tsuchiya D."/>
            <person name="Tu H."/>
            <person name="Vos H."/>
            <person name="Wang M."/>
            <person name="Wolf Y.I."/>
            <person name="Yamagata H."/>
            <person name="Yamada T."/>
            <person name="Ye Y."/>
            <person name="Shaw J.R."/>
            <person name="Andrews J."/>
            <person name="Crease T.J."/>
            <person name="Tang H."/>
            <person name="Lucas S.M."/>
            <person name="Robertson H.M."/>
            <person name="Bork P."/>
            <person name="Koonin E.V."/>
            <person name="Zdobnov E.M."/>
            <person name="Grigoriev I.V."/>
            <person name="Lynch M."/>
            <person name="Boore J.L."/>
        </authorList>
    </citation>
    <scope>NUCLEOTIDE SEQUENCE [LARGE SCALE GENOMIC DNA]</scope>
</reference>
<feature type="compositionally biased region" description="Basic and acidic residues" evidence="1">
    <location>
        <begin position="25"/>
        <end position="38"/>
    </location>
</feature>
<evidence type="ECO:0000256" key="1">
    <source>
        <dbReference type="SAM" id="MobiDB-lite"/>
    </source>
</evidence>
<dbReference type="AlphaFoldDB" id="E9GTB5"/>
<dbReference type="InParanoid" id="E9GTB5"/>
<accession>E9GTB5</accession>
<keyword evidence="2" id="KW-0812">Transmembrane</keyword>
<evidence type="ECO:0000256" key="2">
    <source>
        <dbReference type="SAM" id="Phobius"/>
    </source>
</evidence>
<protein>
    <submittedName>
        <fullName evidence="3">Uncharacterized protein</fullName>
    </submittedName>
</protein>
<sequence length="162" mass="17773">MTTENVESSKSNPANLTNPNNGDVEQGHVETPTKTKKPVDANIPINAMVMGYVAKARFNMDANAHNNGVPLLVQNARPIPVNLAVNSIAVGFALKALEPASRLFLDFGAVTLRNSGYALSSMIFVFMLIQVLVFLDDTFCLYFAHFDRNQDLDARRQSILFG</sequence>
<organism evidence="3 4">
    <name type="scientific">Daphnia pulex</name>
    <name type="common">Water flea</name>
    <dbReference type="NCBI Taxonomy" id="6669"/>
    <lineage>
        <taxon>Eukaryota</taxon>
        <taxon>Metazoa</taxon>
        <taxon>Ecdysozoa</taxon>
        <taxon>Arthropoda</taxon>
        <taxon>Crustacea</taxon>
        <taxon>Branchiopoda</taxon>
        <taxon>Diplostraca</taxon>
        <taxon>Cladocera</taxon>
        <taxon>Anomopoda</taxon>
        <taxon>Daphniidae</taxon>
        <taxon>Daphnia</taxon>
    </lineage>
</organism>
<dbReference type="KEGG" id="dpx:DAPPUDRAFT_321481"/>